<keyword evidence="1" id="KW-1133">Transmembrane helix</keyword>
<dbReference type="AlphaFoldDB" id="A0A226F2C3"/>
<feature type="transmembrane region" description="Helical" evidence="1">
    <location>
        <begin position="85"/>
        <end position="102"/>
    </location>
</feature>
<sequence>MGIKNFLIVILAVTLLALQCQAGPFPEETRCRGANTGLLLSGTVCKEKCSMAGVVASTCPTGMQCCMTVENFIERNFAKMSHSNIKFIIIVIVVLTVSLLSMQSHAKVITKRQAGDGERCRGTLTGMYVPTTVCKETCRGMELMSKCPGSQKCCSVVEDFVANWVPGVLPEPA</sequence>
<organism evidence="3 4">
    <name type="scientific">Folsomia candida</name>
    <name type="common">Springtail</name>
    <dbReference type="NCBI Taxonomy" id="158441"/>
    <lineage>
        <taxon>Eukaryota</taxon>
        <taxon>Metazoa</taxon>
        <taxon>Ecdysozoa</taxon>
        <taxon>Arthropoda</taxon>
        <taxon>Hexapoda</taxon>
        <taxon>Collembola</taxon>
        <taxon>Entomobryomorpha</taxon>
        <taxon>Isotomoidea</taxon>
        <taxon>Isotomidae</taxon>
        <taxon>Proisotominae</taxon>
        <taxon>Folsomia</taxon>
    </lineage>
</organism>
<keyword evidence="4" id="KW-1185">Reference proteome</keyword>
<reference evidence="3 4" key="1">
    <citation type="submission" date="2015-12" db="EMBL/GenBank/DDBJ databases">
        <title>The genome of Folsomia candida.</title>
        <authorList>
            <person name="Faddeeva A."/>
            <person name="Derks M.F."/>
            <person name="Anvar Y."/>
            <person name="Smit S."/>
            <person name="Van Straalen N."/>
            <person name="Roelofs D."/>
        </authorList>
    </citation>
    <scope>NUCLEOTIDE SEQUENCE [LARGE SCALE GENOMIC DNA]</scope>
    <source>
        <strain evidence="3 4">VU population</strain>
        <tissue evidence="3">Whole body</tissue>
    </source>
</reference>
<evidence type="ECO:0000313" key="4">
    <source>
        <dbReference type="Proteomes" id="UP000198287"/>
    </source>
</evidence>
<keyword evidence="2" id="KW-0732">Signal</keyword>
<proteinExistence type="predicted"/>
<dbReference type="EMBL" id="LNIX01000001">
    <property type="protein sequence ID" value="OXA63096.1"/>
    <property type="molecule type" value="Genomic_DNA"/>
</dbReference>
<keyword evidence="1" id="KW-0812">Transmembrane</keyword>
<feature type="signal peptide" evidence="2">
    <location>
        <begin position="1"/>
        <end position="22"/>
    </location>
</feature>
<name>A0A226F2C3_FOLCA</name>
<protein>
    <submittedName>
        <fullName evidence="3">Uncharacterized protein</fullName>
    </submittedName>
</protein>
<keyword evidence="1" id="KW-0472">Membrane</keyword>
<gene>
    <name evidence="3" type="ORF">Fcan01_00730</name>
</gene>
<feature type="chain" id="PRO_5012172168" evidence="2">
    <location>
        <begin position="23"/>
        <end position="173"/>
    </location>
</feature>
<comment type="caution">
    <text evidence="3">The sequence shown here is derived from an EMBL/GenBank/DDBJ whole genome shotgun (WGS) entry which is preliminary data.</text>
</comment>
<accession>A0A226F2C3</accession>
<evidence type="ECO:0000256" key="1">
    <source>
        <dbReference type="SAM" id="Phobius"/>
    </source>
</evidence>
<evidence type="ECO:0000256" key="2">
    <source>
        <dbReference type="SAM" id="SignalP"/>
    </source>
</evidence>
<evidence type="ECO:0000313" key="3">
    <source>
        <dbReference type="EMBL" id="OXA63096.1"/>
    </source>
</evidence>
<dbReference type="Proteomes" id="UP000198287">
    <property type="component" value="Unassembled WGS sequence"/>
</dbReference>